<dbReference type="Proteomes" id="UP000568106">
    <property type="component" value="Unassembled WGS sequence"/>
</dbReference>
<evidence type="ECO:0000256" key="2">
    <source>
        <dbReference type="PROSITE-ProRule" id="PRU00335"/>
    </source>
</evidence>
<dbReference type="EMBL" id="JACHDY010000007">
    <property type="protein sequence ID" value="MBB5319186.1"/>
    <property type="molecule type" value="Genomic_DNA"/>
</dbReference>
<protein>
    <submittedName>
        <fullName evidence="5">AcrR family transcriptional regulator</fullName>
    </submittedName>
</protein>
<proteinExistence type="predicted"/>
<dbReference type="InterPro" id="IPR050624">
    <property type="entry name" value="HTH-type_Tx_Regulator"/>
</dbReference>
<feature type="compositionally biased region" description="Basic and acidic residues" evidence="3">
    <location>
        <begin position="1"/>
        <end position="19"/>
    </location>
</feature>
<dbReference type="PANTHER" id="PTHR43479">
    <property type="entry name" value="ACREF/ENVCD OPERON REPRESSOR-RELATED"/>
    <property type="match status" value="1"/>
</dbReference>
<dbReference type="AlphaFoldDB" id="A0A7W8IL48"/>
<evidence type="ECO:0000259" key="4">
    <source>
        <dbReference type="PROSITE" id="PS50977"/>
    </source>
</evidence>
<dbReference type="PROSITE" id="PS50977">
    <property type="entry name" value="HTH_TETR_2"/>
    <property type="match status" value="1"/>
</dbReference>
<feature type="region of interest" description="Disordered" evidence="3">
    <location>
        <begin position="1"/>
        <end position="26"/>
    </location>
</feature>
<feature type="domain" description="HTH tetR-type" evidence="4">
    <location>
        <begin position="75"/>
        <end position="135"/>
    </location>
</feature>
<keyword evidence="1 2" id="KW-0238">DNA-binding</keyword>
<evidence type="ECO:0000313" key="6">
    <source>
        <dbReference type="Proteomes" id="UP000568106"/>
    </source>
</evidence>
<gene>
    <name evidence="5" type="ORF">HDF09_003892</name>
</gene>
<dbReference type="SUPFAM" id="SSF46689">
    <property type="entry name" value="Homeodomain-like"/>
    <property type="match status" value="1"/>
</dbReference>
<feature type="DNA-binding region" description="H-T-H motif" evidence="2">
    <location>
        <begin position="98"/>
        <end position="117"/>
    </location>
</feature>
<evidence type="ECO:0000256" key="3">
    <source>
        <dbReference type="SAM" id="MobiDB-lite"/>
    </source>
</evidence>
<organism evidence="5 6">
    <name type="scientific">Tunturiibacter empetritectus</name>
    <dbReference type="NCBI Taxonomy" id="3069691"/>
    <lineage>
        <taxon>Bacteria</taxon>
        <taxon>Pseudomonadati</taxon>
        <taxon>Acidobacteriota</taxon>
        <taxon>Terriglobia</taxon>
        <taxon>Terriglobales</taxon>
        <taxon>Acidobacteriaceae</taxon>
        <taxon>Tunturiibacter</taxon>
    </lineage>
</organism>
<comment type="caution">
    <text evidence="5">The sequence shown here is derived from an EMBL/GenBank/DDBJ whole genome shotgun (WGS) entry which is preliminary data.</text>
</comment>
<keyword evidence="6" id="KW-1185">Reference proteome</keyword>
<evidence type="ECO:0000313" key="5">
    <source>
        <dbReference type="EMBL" id="MBB5319186.1"/>
    </source>
</evidence>
<sequence>MSESSPKFEEAAERVHNKTTDPLIPRTRKLTQQAIVKLMKDKEFDSISVQDSAEAKIGEAPIERAPERTTDPRILRTRKLLQQALVNLMKEKQFDSLSVQDIAEAATINRATFYDHYPDKFALLECTVATRFNELLSKRGVTFNGTCTSALRAIVLGVCDFIASAQLLCSDRPGQMEPHMESAIIAVVRRMLLYGLEQHPSAAPSSPQMIATTTAWAIYGAAKEWAQTPNRPPSSHIADIILTLVSPVLALAETTPPTVSA</sequence>
<dbReference type="Gene3D" id="1.10.357.10">
    <property type="entry name" value="Tetracycline Repressor, domain 2"/>
    <property type="match status" value="1"/>
</dbReference>
<evidence type="ECO:0000256" key="1">
    <source>
        <dbReference type="ARBA" id="ARBA00023125"/>
    </source>
</evidence>
<dbReference type="PANTHER" id="PTHR43479:SF7">
    <property type="entry name" value="TETR-FAMILY TRANSCRIPTIONAL REGULATOR"/>
    <property type="match status" value="1"/>
</dbReference>
<accession>A0A7W8IL48</accession>
<dbReference type="InterPro" id="IPR009057">
    <property type="entry name" value="Homeodomain-like_sf"/>
</dbReference>
<dbReference type="InterPro" id="IPR001647">
    <property type="entry name" value="HTH_TetR"/>
</dbReference>
<reference evidence="5" key="1">
    <citation type="submission" date="2020-08" db="EMBL/GenBank/DDBJ databases">
        <title>Genomic Encyclopedia of Type Strains, Phase IV (KMG-V): Genome sequencing to study the core and pangenomes of soil and plant-associated prokaryotes.</title>
        <authorList>
            <person name="Whitman W."/>
        </authorList>
    </citation>
    <scope>NUCLEOTIDE SEQUENCE [LARGE SCALE GENOMIC DNA]</scope>
    <source>
        <strain evidence="5">M8UP27</strain>
    </source>
</reference>
<name>A0A7W8IL48_9BACT</name>
<dbReference type="GO" id="GO:0003677">
    <property type="term" value="F:DNA binding"/>
    <property type="evidence" value="ECO:0007669"/>
    <property type="project" value="UniProtKB-UniRule"/>
</dbReference>
<dbReference type="Pfam" id="PF00440">
    <property type="entry name" value="TetR_N"/>
    <property type="match status" value="1"/>
</dbReference>